<evidence type="ECO:0000256" key="1">
    <source>
        <dbReference type="ARBA" id="ARBA00008805"/>
    </source>
</evidence>
<protein>
    <recommendedName>
        <fullName evidence="2">pyridoxal kinase</fullName>
        <ecNumber evidence="2">2.7.1.35</ecNumber>
    </recommendedName>
</protein>
<dbReference type="GO" id="GO:0005524">
    <property type="term" value="F:ATP binding"/>
    <property type="evidence" value="ECO:0007669"/>
    <property type="project" value="UniProtKB-KW"/>
</dbReference>
<dbReference type="GO" id="GO:0009443">
    <property type="term" value="P:pyridoxal 5'-phosphate salvage"/>
    <property type="evidence" value="ECO:0007669"/>
    <property type="project" value="InterPro"/>
</dbReference>
<evidence type="ECO:0000259" key="7">
    <source>
        <dbReference type="Pfam" id="PF08543"/>
    </source>
</evidence>
<dbReference type="InterPro" id="IPR013749">
    <property type="entry name" value="PM/HMP-P_kinase-1"/>
</dbReference>
<evidence type="ECO:0000256" key="3">
    <source>
        <dbReference type="ARBA" id="ARBA00022679"/>
    </source>
</evidence>
<dbReference type="EMBL" id="HACM01009145">
    <property type="protein sequence ID" value="CRZ09587.1"/>
    <property type="molecule type" value="Transcribed_RNA"/>
</dbReference>
<dbReference type="Gene3D" id="3.40.1190.20">
    <property type="match status" value="1"/>
</dbReference>
<dbReference type="Pfam" id="PF08543">
    <property type="entry name" value="Phos_pyr_kin"/>
    <property type="match status" value="1"/>
</dbReference>
<evidence type="ECO:0000256" key="6">
    <source>
        <dbReference type="ARBA" id="ARBA00022840"/>
    </source>
</evidence>
<keyword evidence="3" id="KW-0808">Transferase</keyword>
<name>A0A0H5R756_9EUKA</name>
<dbReference type="InterPro" id="IPR004625">
    <property type="entry name" value="PyrdxlKinase"/>
</dbReference>
<evidence type="ECO:0000313" key="8">
    <source>
        <dbReference type="EMBL" id="CRZ09587.1"/>
    </source>
</evidence>
<organism evidence="8">
    <name type="scientific">Spongospora subterranea</name>
    <dbReference type="NCBI Taxonomy" id="70186"/>
    <lineage>
        <taxon>Eukaryota</taxon>
        <taxon>Sar</taxon>
        <taxon>Rhizaria</taxon>
        <taxon>Endomyxa</taxon>
        <taxon>Phytomyxea</taxon>
        <taxon>Plasmodiophorida</taxon>
        <taxon>Plasmodiophoridae</taxon>
        <taxon>Spongospora</taxon>
    </lineage>
</organism>
<dbReference type="GO" id="GO:0005829">
    <property type="term" value="C:cytosol"/>
    <property type="evidence" value="ECO:0007669"/>
    <property type="project" value="TreeGrafter"/>
</dbReference>
<dbReference type="EC" id="2.7.1.35" evidence="2"/>
<keyword evidence="4" id="KW-0547">Nucleotide-binding</keyword>
<keyword evidence="6" id="KW-0067">ATP-binding</keyword>
<dbReference type="InterPro" id="IPR029056">
    <property type="entry name" value="Ribokinase-like"/>
</dbReference>
<sequence>MVEPIPRVLSIQSSVVHGYVGNKACMFPLQLLGFDVSPINTVQLSNHTGYKSWTGHQFPGAHLEQLIKGLKDNNVLTFDYILTGYIGTVGFIESLSSLLPELKSNNSVQYICDPVMGDGGKLYVPSEFVGIYRDKILPFADIVLPNQTEAELLTGLSIKCSADASRACRILHEIGPKIVIITSLHFPSNENIIEIFASSKTDGQHRFWVDLIPGYYVGTGDLIAALLLAWIHVHPVMQAIPLALSTLRQILRRTQASGNMELCLIQSKADIMNPHDLESVNVEAYSEAK</sequence>
<dbReference type="NCBIfam" id="TIGR00687">
    <property type="entry name" value="pyridox_kin"/>
    <property type="match status" value="1"/>
</dbReference>
<dbReference type="PANTHER" id="PTHR10534:SF2">
    <property type="entry name" value="PYRIDOXAL KINASE"/>
    <property type="match status" value="1"/>
</dbReference>
<evidence type="ECO:0000256" key="4">
    <source>
        <dbReference type="ARBA" id="ARBA00022741"/>
    </source>
</evidence>
<accession>A0A0H5R756</accession>
<evidence type="ECO:0000256" key="5">
    <source>
        <dbReference type="ARBA" id="ARBA00022777"/>
    </source>
</evidence>
<dbReference type="CDD" id="cd01173">
    <property type="entry name" value="pyridoxal_pyridoxamine_kinase"/>
    <property type="match status" value="1"/>
</dbReference>
<feature type="domain" description="Pyridoxamine kinase/Phosphomethylpyrimidine kinase" evidence="7">
    <location>
        <begin position="77"/>
        <end position="257"/>
    </location>
</feature>
<dbReference type="GO" id="GO:0008478">
    <property type="term" value="F:pyridoxal kinase activity"/>
    <property type="evidence" value="ECO:0007669"/>
    <property type="project" value="UniProtKB-EC"/>
</dbReference>
<reference evidence="8" key="1">
    <citation type="submission" date="2015-04" db="EMBL/GenBank/DDBJ databases">
        <title>The genome sequence of the plant pathogenic Rhizarian Plasmodiophora brassicae reveals insights in its biotrophic life cycle and the origin of chitin synthesis.</title>
        <authorList>
            <person name="Schwelm A."/>
            <person name="Fogelqvist J."/>
            <person name="Knaust A."/>
            <person name="Julke S."/>
            <person name="Lilja T."/>
            <person name="Dhandapani V."/>
            <person name="Bonilla-Rosso G."/>
            <person name="Karlsson M."/>
            <person name="Shevchenko A."/>
            <person name="Choi S.R."/>
            <person name="Kim H.G."/>
            <person name="Park J.Y."/>
            <person name="Lim Y.P."/>
            <person name="Ludwig-Muller J."/>
            <person name="Dixelius C."/>
        </authorList>
    </citation>
    <scope>NUCLEOTIDE SEQUENCE</scope>
    <source>
        <tissue evidence="8">Potato root galls</tissue>
    </source>
</reference>
<proteinExistence type="inferred from homology"/>
<comment type="similarity">
    <text evidence="1">Belongs to the pyridoxine kinase family.</text>
</comment>
<dbReference type="PANTHER" id="PTHR10534">
    <property type="entry name" value="PYRIDOXAL KINASE"/>
    <property type="match status" value="1"/>
</dbReference>
<dbReference type="SUPFAM" id="SSF53613">
    <property type="entry name" value="Ribokinase-like"/>
    <property type="match status" value="1"/>
</dbReference>
<evidence type="ECO:0000256" key="2">
    <source>
        <dbReference type="ARBA" id="ARBA00012104"/>
    </source>
</evidence>
<dbReference type="AlphaFoldDB" id="A0A0H5R756"/>
<keyword evidence="5" id="KW-0418">Kinase</keyword>